<protein>
    <submittedName>
        <fullName evidence="2">Rho-GAP domain-containing protein</fullName>
    </submittedName>
</protein>
<accession>A0A183B1Z0</accession>
<sequence length="180" mass="19277">LDLIPYLTALAKSDTVVDYLREFRPPSSAAVAQPTTPPWLLLFNPSLTDDQEGSDGALDDVSYEYTEADAVLSPHFHPPTTNTSTSLLRSYLAQADHTSTVSTGAQLVVHQHRIQLSSNANTQPTLPPSIPPPPPPPSTSPPAPVASSFIHQVTRPEPAVINSIGTRLPNAAELQDTRTT</sequence>
<proteinExistence type="predicted"/>
<organism evidence="2">
    <name type="scientific">Echinostoma caproni</name>
    <dbReference type="NCBI Taxonomy" id="27848"/>
    <lineage>
        <taxon>Eukaryota</taxon>
        <taxon>Metazoa</taxon>
        <taxon>Spiralia</taxon>
        <taxon>Lophotrochozoa</taxon>
        <taxon>Platyhelminthes</taxon>
        <taxon>Trematoda</taxon>
        <taxon>Digenea</taxon>
        <taxon>Plagiorchiida</taxon>
        <taxon>Echinostomata</taxon>
        <taxon>Echinostomatoidea</taxon>
        <taxon>Echinostomatidae</taxon>
        <taxon>Echinostoma</taxon>
    </lineage>
</organism>
<evidence type="ECO:0000313" key="2">
    <source>
        <dbReference type="WBParaSite" id="ECPE_0001326401-mRNA-1"/>
    </source>
</evidence>
<dbReference type="AlphaFoldDB" id="A0A183B1Z0"/>
<evidence type="ECO:0000256" key="1">
    <source>
        <dbReference type="SAM" id="MobiDB-lite"/>
    </source>
</evidence>
<dbReference type="WBParaSite" id="ECPE_0001326401-mRNA-1">
    <property type="protein sequence ID" value="ECPE_0001326401-mRNA-1"/>
    <property type="gene ID" value="ECPE_0001326401"/>
</dbReference>
<name>A0A183B1Z0_9TREM</name>
<reference evidence="2" key="1">
    <citation type="submission" date="2016-06" db="UniProtKB">
        <authorList>
            <consortium name="WormBaseParasite"/>
        </authorList>
    </citation>
    <scope>IDENTIFICATION</scope>
</reference>
<feature type="compositionally biased region" description="Pro residues" evidence="1">
    <location>
        <begin position="125"/>
        <end position="144"/>
    </location>
</feature>
<feature type="region of interest" description="Disordered" evidence="1">
    <location>
        <begin position="119"/>
        <end position="180"/>
    </location>
</feature>